<evidence type="ECO:0008006" key="3">
    <source>
        <dbReference type="Google" id="ProtNLM"/>
    </source>
</evidence>
<dbReference type="RefSeq" id="XP_001802231.1">
    <property type="nucleotide sequence ID" value="XM_001802179.1"/>
</dbReference>
<dbReference type="Proteomes" id="UP000663193">
    <property type="component" value="Chromosome 12"/>
</dbReference>
<protein>
    <recommendedName>
        <fullName evidence="3">BTB domain-containing protein</fullName>
    </recommendedName>
</protein>
<organism evidence="1 2">
    <name type="scientific">Phaeosphaeria nodorum (strain SN15 / ATCC MYA-4574 / FGSC 10173)</name>
    <name type="common">Glume blotch fungus</name>
    <name type="synonym">Parastagonospora nodorum</name>
    <dbReference type="NCBI Taxonomy" id="321614"/>
    <lineage>
        <taxon>Eukaryota</taxon>
        <taxon>Fungi</taxon>
        <taxon>Dikarya</taxon>
        <taxon>Ascomycota</taxon>
        <taxon>Pezizomycotina</taxon>
        <taxon>Dothideomycetes</taxon>
        <taxon>Pleosporomycetidae</taxon>
        <taxon>Pleosporales</taxon>
        <taxon>Pleosporineae</taxon>
        <taxon>Phaeosphaeriaceae</taxon>
        <taxon>Parastagonospora</taxon>
    </lineage>
</organism>
<dbReference type="VEuPathDB" id="FungiDB:JI435_120000"/>
<sequence>MKSAGPIEISTLLSTELYYGWAAGRQGRPIDLKEHDPDTFAGYVQWLYSHNADTTFDTIKWARMYVLDEKFMDAEFQDTVLQTLMTGCNASKMFPTKGQISIIYNGTVEDSLARELLVDLYCRFSSID</sequence>
<dbReference type="OrthoDB" id="3794732at2759"/>
<keyword evidence="2" id="KW-1185">Reference proteome</keyword>
<evidence type="ECO:0000313" key="2">
    <source>
        <dbReference type="Proteomes" id="UP000663193"/>
    </source>
</evidence>
<dbReference type="AlphaFoldDB" id="A0A7U2I664"/>
<dbReference type="OMA" id="RYTSDIV"/>
<dbReference type="EMBL" id="CP069034">
    <property type="protein sequence ID" value="QRD01312.1"/>
    <property type="molecule type" value="Genomic_DNA"/>
</dbReference>
<proteinExistence type="predicted"/>
<name>A0A7U2I664_PHANO</name>
<accession>A0A7U2I664</accession>
<dbReference type="KEGG" id="pno:SNOG_12000"/>
<reference evidence="2" key="1">
    <citation type="journal article" date="2021" name="BMC Genomics">
        <title>Chromosome-level genome assembly and manually-curated proteome of model necrotroph Parastagonospora nodorum Sn15 reveals a genome-wide trove of candidate effector homologs, and redundancy of virulence-related functions within an accessory chromosome.</title>
        <authorList>
            <person name="Bertazzoni S."/>
            <person name="Jones D.A.B."/>
            <person name="Phan H.T."/>
            <person name="Tan K.-C."/>
            <person name="Hane J.K."/>
        </authorList>
    </citation>
    <scope>NUCLEOTIDE SEQUENCE [LARGE SCALE GENOMIC DNA]</scope>
    <source>
        <strain evidence="2">SN15 / ATCC MYA-4574 / FGSC 10173)</strain>
    </source>
</reference>
<gene>
    <name evidence="1" type="ORF">JI435_120000</name>
</gene>
<evidence type="ECO:0000313" key="1">
    <source>
        <dbReference type="EMBL" id="QRD01312.1"/>
    </source>
</evidence>